<reference evidence="4" key="1">
    <citation type="submission" date="2020-11" db="EMBL/GenBank/DDBJ databases">
        <authorList>
            <person name="Tran Van P."/>
        </authorList>
    </citation>
    <scope>NUCLEOTIDE SEQUENCE</scope>
</reference>
<dbReference type="PANTHER" id="PTHR11545">
    <property type="entry name" value="RIBOSOMAL PROTEIN L13"/>
    <property type="match status" value="1"/>
</dbReference>
<evidence type="ECO:0008006" key="6">
    <source>
        <dbReference type="Google" id="ProtNLM"/>
    </source>
</evidence>
<dbReference type="InterPro" id="IPR036899">
    <property type="entry name" value="Ribosomal_uL13_sf"/>
</dbReference>
<protein>
    <recommendedName>
        <fullName evidence="6">39S ribosomal protein L13, mitochondrial</fullName>
    </recommendedName>
</protein>
<dbReference type="GO" id="GO:0003729">
    <property type="term" value="F:mRNA binding"/>
    <property type="evidence" value="ECO:0007669"/>
    <property type="project" value="TreeGrafter"/>
</dbReference>
<sequence length="182" mass="21823">MSGLSCYRRVNQWMVFSRQWSIYDAKWQDVFDSAELVARHLHGRHKPIYDPDQDFGDHVVVINAKHVAMPGDEWRYRYYYHHTNYARGKHWAPAHALHNKDPTLVLYKAIYKAVGNIRLKRQEMIARLHMYPEEAVPKHILQNVSDQIRQLRPLSKRVDEFTEEEVKEFPKIFDYPEDYAIK</sequence>
<dbReference type="GO" id="GO:0003735">
    <property type="term" value="F:structural constituent of ribosome"/>
    <property type="evidence" value="ECO:0007669"/>
    <property type="project" value="InterPro"/>
</dbReference>
<keyword evidence="3" id="KW-0687">Ribonucleoprotein</keyword>
<dbReference type="PANTHER" id="PTHR11545:SF2">
    <property type="entry name" value="LARGE RIBOSOMAL SUBUNIT PROTEIN UL13M"/>
    <property type="match status" value="1"/>
</dbReference>
<evidence type="ECO:0000256" key="1">
    <source>
        <dbReference type="ARBA" id="ARBA00006227"/>
    </source>
</evidence>
<evidence type="ECO:0000256" key="2">
    <source>
        <dbReference type="ARBA" id="ARBA00022980"/>
    </source>
</evidence>
<proteinExistence type="inferred from homology"/>
<dbReference type="SUPFAM" id="SSF52161">
    <property type="entry name" value="Ribosomal protein L13"/>
    <property type="match status" value="1"/>
</dbReference>
<dbReference type="InterPro" id="IPR005822">
    <property type="entry name" value="Ribosomal_uL13"/>
</dbReference>
<accession>A0A7R9LFG7</accession>
<dbReference type="InterPro" id="IPR005823">
    <property type="entry name" value="Ribosomal_uL13_bac-type"/>
</dbReference>
<evidence type="ECO:0000256" key="3">
    <source>
        <dbReference type="ARBA" id="ARBA00023274"/>
    </source>
</evidence>
<dbReference type="EMBL" id="CAJPVJ010000631">
    <property type="protein sequence ID" value="CAG2163025.1"/>
    <property type="molecule type" value="Genomic_DNA"/>
</dbReference>
<dbReference type="Gene3D" id="3.90.1180.10">
    <property type="entry name" value="Ribosomal protein L13"/>
    <property type="match status" value="1"/>
</dbReference>
<gene>
    <name evidence="4" type="ORF">ONB1V03_LOCUS2609</name>
</gene>
<dbReference type="OrthoDB" id="274622at2759"/>
<dbReference type="GO" id="GO:0006412">
    <property type="term" value="P:translation"/>
    <property type="evidence" value="ECO:0007669"/>
    <property type="project" value="InterPro"/>
</dbReference>
<keyword evidence="2" id="KW-0689">Ribosomal protein</keyword>
<dbReference type="Pfam" id="PF00572">
    <property type="entry name" value="Ribosomal_L13"/>
    <property type="match status" value="1"/>
</dbReference>
<dbReference type="EMBL" id="OC915456">
    <property type="protein sequence ID" value="CAD7640533.1"/>
    <property type="molecule type" value="Genomic_DNA"/>
</dbReference>
<dbReference type="Proteomes" id="UP000728032">
    <property type="component" value="Unassembled WGS sequence"/>
</dbReference>
<dbReference type="GO" id="GO:0005762">
    <property type="term" value="C:mitochondrial large ribosomal subunit"/>
    <property type="evidence" value="ECO:0007669"/>
    <property type="project" value="TreeGrafter"/>
</dbReference>
<comment type="similarity">
    <text evidence="1">Belongs to the universal ribosomal protein uL13 family.</text>
</comment>
<evidence type="ECO:0000313" key="5">
    <source>
        <dbReference type="Proteomes" id="UP000728032"/>
    </source>
</evidence>
<dbReference type="GO" id="GO:0017148">
    <property type="term" value="P:negative regulation of translation"/>
    <property type="evidence" value="ECO:0007669"/>
    <property type="project" value="TreeGrafter"/>
</dbReference>
<evidence type="ECO:0000313" key="4">
    <source>
        <dbReference type="EMBL" id="CAD7640533.1"/>
    </source>
</evidence>
<name>A0A7R9LFG7_9ACAR</name>
<keyword evidence="5" id="KW-1185">Reference proteome</keyword>
<dbReference type="HAMAP" id="MF_01366">
    <property type="entry name" value="Ribosomal_uL13"/>
    <property type="match status" value="1"/>
</dbReference>
<dbReference type="PIRSF" id="PIRSF002181">
    <property type="entry name" value="Ribosomal_L13"/>
    <property type="match status" value="1"/>
</dbReference>
<dbReference type="AlphaFoldDB" id="A0A7R9LFG7"/>
<organism evidence="4">
    <name type="scientific">Oppiella nova</name>
    <dbReference type="NCBI Taxonomy" id="334625"/>
    <lineage>
        <taxon>Eukaryota</taxon>
        <taxon>Metazoa</taxon>
        <taxon>Ecdysozoa</taxon>
        <taxon>Arthropoda</taxon>
        <taxon>Chelicerata</taxon>
        <taxon>Arachnida</taxon>
        <taxon>Acari</taxon>
        <taxon>Acariformes</taxon>
        <taxon>Sarcoptiformes</taxon>
        <taxon>Oribatida</taxon>
        <taxon>Brachypylina</taxon>
        <taxon>Oppioidea</taxon>
        <taxon>Oppiidae</taxon>
        <taxon>Oppiella</taxon>
    </lineage>
</organism>
<dbReference type="CDD" id="cd00392">
    <property type="entry name" value="Ribosomal_L13"/>
    <property type="match status" value="1"/>
</dbReference>